<dbReference type="OrthoDB" id="3592035at2759"/>
<feature type="domain" description="Cellulose-binding Sde182 nucleoside hydrolase-like" evidence="1">
    <location>
        <begin position="15"/>
        <end position="279"/>
    </location>
</feature>
<dbReference type="InterPro" id="IPR048527">
    <property type="entry name" value="Sde182_C"/>
</dbReference>
<dbReference type="CDD" id="cd11304">
    <property type="entry name" value="Cadherin_repeat"/>
    <property type="match status" value="1"/>
</dbReference>
<dbReference type="Pfam" id="PF07632">
    <property type="entry name" value="Sde182_NH-like"/>
    <property type="match status" value="1"/>
</dbReference>
<dbReference type="InterPro" id="IPR036452">
    <property type="entry name" value="Ribo_hydro-like"/>
</dbReference>
<name>A0A9P9GVC3_FUSSL</name>
<dbReference type="AlphaFoldDB" id="A0A9P9GVC3"/>
<evidence type="ECO:0000313" key="4">
    <source>
        <dbReference type="Proteomes" id="UP000736672"/>
    </source>
</evidence>
<evidence type="ECO:0008006" key="5">
    <source>
        <dbReference type="Google" id="ProtNLM"/>
    </source>
</evidence>
<keyword evidence="4" id="KW-1185">Reference proteome</keyword>
<sequence>MSQQAKLRVCKNKTRVFILTDITNEPDDSESLVRYLLYSNEFDTRGLVACTSTHMMSRVAPQEIEDIVNGYAEVVANLNAHTHPENQYPDPQTLRDMIRSGPPVYGKLALEPDEPLSGGSELLIDRVDESEEPLWVLCWGGANPLAQAVAHVDKTRSPAESAHFRSKLRVYAISDQDDTGAWMRIKYPDIFYICSIHGWCQYYCATWTGISGPTDVGGSDPSQFTREWIKKNIQIGPLGKKYPDFKFLVEGDTPTFLYLIQNGLGSSEHPHWGSWGGRYTYFDPSMSGKHFADAVEAAVGIDGKTYVSNWATIWRWRPAFQNDFAARMQWTLTNKFEDANHAPVVFVNNSTGGPEPLLIEVEAGEKIVLDASKSYDPDGEEIKFHWFQYREPTGVSGLLGEMVPDLEIKDIDSEGLRRKVEVPIPPPEVSCLEQRSGKPLEKGQEYHIVLEVKDSGTPSLTTYKRVVIQCTNRELRGGRDTVAETNAEWLLLRKQRNRLNPPELWD</sequence>
<protein>
    <recommendedName>
        <fullName evidence="5">DUF1593-domain-containing protein</fullName>
    </recommendedName>
</protein>
<dbReference type="EMBL" id="JAGTJS010000017">
    <property type="protein sequence ID" value="KAH7244822.1"/>
    <property type="molecule type" value="Genomic_DNA"/>
</dbReference>
<accession>A0A9P9GVC3</accession>
<proteinExistence type="predicted"/>
<dbReference type="Proteomes" id="UP000736672">
    <property type="component" value="Unassembled WGS sequence"/>
</dbReference>
<dbReference type="InterPro" id="IPR013783">
    <property type="entry name" value="Ig-like_fold"/>
</dbReference>
<dbReference type="GO" id="GO:0016799">
    <property type="term" value="F:hydrolase activity, hydrolyzing N-glycosyl compounds"/>
    <property type="evidence" value="ECO:0007669"/>
    <property type="project" value="InterPro"/>
</dbReference>
<gene>
    <name evidence="3" type="ORF">B0J15DRAFT_537645</name>
</gene>
<organism evidence="3 4">
    <name type="scientific">Fusarium solani</name>
    <name type="common">Filamentous fungus</name>
    <dbReference type="NCBI Taxonomy" id="169388"/>
    <lineage>
        <taxon>Eukaryota</taxon>
        <taxon>Fungi</taxon>
        <taxon>Dikarya</taxon>
        <taxon>Ascomycota</taxon>
        <taxon>Pezizomycotina</taxon>
        <taxon>Sordariomycetes</taxon>
        <taxon>Hypocreomycetidae</taxon>
        <taxon>Hypocreales</taxon>
        <taxon>Nectriaceae</taxon>
        <taxon>Fusarium</taxon>
        <taxon>Fusarium solani species complex</taxon>
    </lineage>
</organism>
<dbReference type="Gene3D" id="3.90.245.10">
    <property type="entry name" value="Ribonucleoside hydrolase-like"/>
    <property type="match status" value="1"/>
</dbReference>
<evidence type="ECO:0000313" key="3">
    <source>
        <dbReference type="EMBL" id="KAH7244822.1"/>
    </source>
</evidence>
<feature type="domain" description="Cellulose-binding Sde182 C-terminal" evidence="2">
    <location>
        <begin position="366"/>
        <end position="469"/>
    </location>
</feature>
<reference evidence="3" key="1">
    <citation type="journal article" date="2021" name="Nat. Commun.">
        <title>Genetic determinants of endophytism in the Arabidopsis root mycobiome.</title>
        <authorList>
            <person name="Mesny F."/>
            <person name="Miyauchi S."/>
            <person name="Thiergart T."/>
            <person name="Pickel B."/>
            <person name="Atanasova L."/>
            <person name="Karlsson M."/>
            <person name="Huettel B."/>
            <person name="Barry K.W."/>
            <person name="Haridas S."/>
            <person name="Chen C."/>
            <person name="Bauer D."/>
            <person name="Andreopoulos W."/>
            <person name="Pangilinan J."/>
            <person name="LaButti K."/>
            <person name="Riley R."/>
            <person name="Lipzen A."/>
            <person name="Clum A."/>
            <person name="Drula E."/>
            <person name="Henrissat B."/>
            <person name="Kohler A."/>
            <person name="Grigoriev I.V."/>
            <person name="Martin F.M."/>
            <person name="Hacquard S."/>
        </authorList>
    </citation>
    <scope>NUCLEOTIDE SEQUENCE</scope>
    <source>
        <strain evidence="3">FSSC 5 MPI-SDFR-AT-0091</strain>
    </source>
</reference>
<evidence type="ECO:0000259" key="2">
    <source>
        <dbReference type="Pfam" id="PF21027"/>
    </source>
</evidence>
<evidence type="ECO:0000259" key="1">
    <source>
        <dbReference type="Pfam" id="PF07632"/>
    </source>
</evidence>
<dbReference type="Gene3D" id="2.60.40.10">
    <property type="entry name" value="Immunoglobulins"/>
    <property type="match status" value="1"/>
</dbReference>
<comment type="caution">
    <text evidence="3">The sequence shown here is derived from an EMBL/GenBank/DDBJ whole genome shotgun (WGS) entry which is preliminary data.</text>
</comment>
<dbReference type="Pfam" id="PF21027">
    <property type="entry name" value="Sde0182_C"/>
    <property type="match status" value="1"/>
</dbReference>
<dbReference type="InterPro" id="IPR011483">
    <property type="entry name" value="Sde182_NH-like"/>
</dbReference>